<evidence type="ECO:0000313" key="2">
    <source>
        <dbReference type="EnsemblPlants" id="KRH71654"/>
    </source>
</evidence>
<dbReference type="InParanoid" id="I1JFP1"/>
<protein>
    <submittedName>
        <fullName evidence="1 2">Uncharacterized protein</fullName>
    </submittedName>
</protein>
<accession>I1JFP1</accession>
<name>I1JFP1_SOYBN</name>
<dbReference type="EnsemblPlants" id="KRH71654">
    <property type="protein sequence ID" value="KRH71654"/>
    <property type="gene ID" value="GLYMA_02G161300"/>
</dbReference>
<reference evidence="1 2" key="1">
    <citation type="journal article" date="2010" name="Nature">
        <title>Genome sequence of the palaeopolyploid soybean.</title>
        <authorList>
            <person name="Schmutz J."/>
            <person name="Cannon S.B."/>
            <person name="Schlueter J."/>
            <person name="Ma J."/>
            <person name="Mitros T."/>
            <person name="Nelson W."/>
            <person name="Hyten D.L."/>
            <person name="Song Q."/>
            <person name="Thelen J.J."/>
            <person name="Cheng J."/>
            <person name="Xu D."/>
            <person name="Hellsten U."/>
            <person name="May G.D."/>
            <person name="Yu Y."/>
            <person name="Sakurai T."/>
            <person name="Umezawa T."/>
            <person name="Bhattacharyya M.K."/>
            <person name="Sandhu D."/>
            <person name="Valliyodan B."/>
            <person name="Lindquist E."/>
            <person name="Peto M."/>
            <person name="Grant D."/>
            <person name="Shu S."/>
            <person name="Goodstein D."/>
            <person name="Barry K."/>
            <person name="Futrell-Griggs M."/>
            <person name="Abernathy B."/>
            <person name="Du J."/>
            <person name="Tian Z."/>
            <person name="Zhu L."/>
            <person name="Gill N."/>
            <person name="Joshi T."/>
            <person name="Libault M."/>
            <person name="Sethuraman A."/>
            <person name="Zhang X.-C."/>
            <person name="Shinozaki K."/>
            <person name="Nguyen H.T."/>
            <person name="Wing R.A."/>
            <person name="Cregan P."/>
            <person name="Specht J."/>
            <person name="Grimwood J."/>
            <person name="Rokhsar D."/>
            <person name="Stacey G."/>
            <person name="Shoemaker R.C."/>
            <person name="Jackson S.A."/>
        </authorList>
    </citation>
    <scope>NUCLEOTIDE SEQUENCE [LARGE SCALE GENOMIC DNA]</scope>
    <source>
        <strain evidence="2">cv. Williams 82</strain>
        <tissue evidence="1">Callus</tissue>
    </source>
</reference>
<dbReference type="Proteomes" id="UP000008827">
    <property type="component" value="Chromosome 2"/>
</dbReference>
<sequence>MIMMIHGALLVWQSGPLYMLIKLHFWGSQTMVFAHTFMQYNLSNFIINGGNLFF</sequence>
<keyword evidence="3" id="KW-1185">Reference proteome</keyword>
<proteinExistence type="predicted"/>
<dbReference type="AlphaFoldDB" id="I1JFP1"/>
<organism evidence="1">
    <name type="scientific">Glycine max</name>
    <name type="common">Soybean</name>
    <name type="synonym">Glycine hispida</name>
    <dbReference type="NCBI Taxonomy" id="3847"/>
    <lineage>
        <taxon>Eukaryota</taxon>
        <taxon>Viridiplantae</taxon>
        <taxon>Streptophyta</taxon>
        <taxon>Embryophyta</taxon>
        <taxon>Tracheophyta</taxon>
        <taxon>Spermatophyta</taxon>
        <taxon>Magnoliopsida</taxon>
        <taxon>eudicotyledons</taxon>
        <taxon>Gunneridae</taxon>
        <taxon>Pentapetalae</taxon>
        <taxon>rosids</taxon>
        <taxon>fabids</taxon>
        <taxon>Fabales</taxon>
        <taxon>Fabaceae</taxon>
        <taxon>Papilionoideae</taxon>
        <taxon>50 kb inversion clade</taxon>
        <taxon>NPAAA clade</taxon>
        <taxon>indigoferoid/millettioid clade</taxon>
        <taxon>Phaseoleae</taxon>
        <taxon>Glycine</taxon>
        <taxon>Glycine subgen. Soja</taxon>
    </lineage>
</organism>
<dbReference type="HOGENOM" id="CLU_3054223_0_0_1"/>
<gene>
    <name evidence="1" type="ORF">GLYMA_02G161300</name>
</gene>
<reference evidence="1" key="3">
    <citation type="submission" date="2018-07" db="EMBL/GenBank/DDBJ databases">
        <title>WGS assembly of Glycine max.</title>
        <authorList>
            <person name="Schmutz J."/>
            <person name="Cannon S."/>
            <person name="Schlueter J."/>
            <person name="Ma J."/>
            <person name="Mitros T."/>
            <person name="Nelson W."/>
            <person name="Hyten D."/>
            <person name="Song Q."/>
            <person name="Thelen J."/>
            <person name="Cheng J."/>
            <person name="Xu D."/>
            <person name="Hellsten U."/>
            <person name="May G."/>
            <person name="Yu Y."/>
            <person name="Sakurai T."/>
            <person name="Umezawa T."/>
            <person name="Bhattacharyya M."/>
            <person name="Sandhu D."/>
            <person name="Valliyodan B."/>
            <person name="Lindquist E."/>
            <person name="Peto M."/>
            <person name="Grant D."/>
            <person name="Shu S."/>
            <person name="Goodstein D."/>
            <person name="Barry K."/>
            <person name="Futrell-Griggs M."/>
            <person name="Abernathy B."/>
            <person name="Du J."/>
            <person name="Tian Z."/>
            <person name="Zhu L."/>
            <person name="Gill N."/>
            <person name="Joshi T."/>
            <person name="Libault M."/>
            <person name="Sethuraman A."/>
            <person name="Zhang X."/>
            <person name="Shinozaki K."/>
            <person name="Nguyen H."/>
            <person name="Wing R."/>
            <person name="Cregan P."/>
            <person name="Specht J."/>
            <person name="Grimwood J."/>
            <person name="Rokhsar D."/>
            <person name="Stacey G."/>
            <person name="Shoemaker R."/>
            <person name="Jackson S."/>
        </authorList>
    </citation>
    <scope>NUCLEOTIDE SEQUENCE</scope>
    <source>
        <tissue evidence="1">Callus</tissue>
    </source>
</reference>
<reference evidence="2" key="2">
    <citation type="submission" date="2018-02" db="UniProtKB">
        <authorList>
            <consortium name="EnsemblPlants"/>
        </authorList>
    </citation>
    <scope>IDENTIFICATION</scope>
    <source>
        <strain evidence="2">Williams 82</strain>
    </source>
</reference>
<dbReference type="Gramene" id="KRH71654">
    <property type="protein sequence ID" value="KRH71654"/>
    <property type="gene ID" value="GLYMA_02G161300"/>
</dbReference>
<dbReference type="PaxDb" id="3847-GLYMA02G20080.2"/>
<evidence type="ECO:0000313" key="3">
    <source>
        <dbReference type="Proteomes" id="UP000008827"/>
    </source>
</evidence>
<evidence type="ECO:0000313" key="1">
    <source>
        <dbReference type="EMBL" id="KRH71654.1"/>
    </source>
</evidence>
<dbReference type="EMBL" id="CM000835">
    <property type="protein sequence ID" value="KRH71654.1"/>
    <property type="molecule type" value="Genomic_DNA"/>
</dbReference>